<dbReference type="AlphaFoldDB" id="A0A2P2NJH6"/>
<reference evidence="1" key="1">
    <citation type="submission" date="2018-02" db="EMBL/GenBank/DDBJ databases">
        <title>Rhizophora mucronata_Transcriptome.</title>
        <authorList>
            <person name="Meera S.P."/>
            <person name="Sreeshan A."/>
            <person name="Augustine A."/>
        </authorList>
    </citation>
    <scope>NUCLEOTIDE SEQUENCE</scope>
    <source>
        <tissue evidence="1">Leaf</tissue>
    </source>
</reference>
<dbReference type="EMBL" id="GGEC01062076">
    <property type="protein sequence ID" value="MBX42560.1"/>
    <property type="molecule type" value="Transcribed_RNA"/>
</dbReference>
<protein>
    <submittedName>
        <fullName evidence="1">Uncharacterized protein</fullName>
    </submittedName>
</protein>
<evidence type="ECO:0000313" key="1">
    <source>
        <dbReference type="EMBL" id="MBX42560.1"/>
    </source>
</evidence>
<accession>A0A2P2NJH6</accession>
<sequence length="30" mass="3458">MNISNVKTHYLIYLRLDSFGKEKMPAVCSV</sequence>
<proteinExistence type="predicted"/>
<name>A0A2P2NJH6_RHIMU</name>
<organism evidence="1">
    <name type="scientific">Rhizophora mucronata</name>
    <name type="common">Asiatic mangrove</name>
    <dbReference type="NCBI Taxonomy" id="61149"/>
    <lineage>
        <taxon>Eukaryota</taxon>
        <taxon>Viridiplantae</taxon>
        <taxon>Streptophyta</taxon>
        <taxon>Embryophyta</taxon>
        <taxon>Tracheophyta</taxon>
        <taxon>Spermatophyta</taxon>
        <taxon>Magnoliopsida</taxon>
        <taxon>eudicotyledons</taxon>
        <taxon>Gunneridae</taxon>
        <taxon>Pentapetalae</taxon>
        <taxon>rosids</taxon>
        <taxon>fabids</taxon>
        <taxon>Malpighiales</taxon>
        <taxon>Rhizophoraceae</taxon>
        <taxon>Rhizophora</taxon>
    </lineage>
</organism>